<dbReference type="GO" id="GO:0019628">
    <property type="term" value="P:urate catabolic process"/>
    <property type="evidence" value="ECO:0007669"/>
    <property type="project" value="TreeGrafter"/>
</dbReference>
<comment type="caution">
    <text evidence="8">The sequence shown here is derived from an EMBL/GenBank/DDBJ whole genome shotgun (WGS) entry which is preliminary data.</text>
</comment>
<protein>
    <recommendedName>
        <fullName evidence="3">2-oxo-4-hydroxy-4-carboxy-5-ureidoimidazoline decarboxylase</fullName>
        <ecNumber evidence="3">4.1.1.97</ecNumber>
    </recommendedName>
</protein>
<dbReference type="Gene3D" id="1.10.3330.10">
    <property type="entry name" value="Oxo-4-hydroxy-4-carboxy-5-ureidoimidazoline decarboxylase"/>
    <property type="match status" value="1"/>
</dbReference>
<dbReference type="GO" id="GO:0051997">
    <property type="term" value="F:2-oxo-4-hydroxy-4-carboxy-5-ureidoimidazoline decarboxylase activity"/>
    <property type="evidence" value="ECO:0007669"/>
    <property type="project" value="UniProtKB-EC"/>
</dbReference>
<dbReference type="EC" id="4.1.1.97" evidence="3"/>
<keyword evidence="6 8" id="KW-0456">Lyase</keyword>
<dbReference type="RefSeq" id="WP_123119950.1">
    <property type="nucleotide sequence ID" value="NZ_RJJR01000004.1"/>
</dbReference>
<dbReference type="PANTHER" id="PTHR43466">
    <property type="entry name" value="2-OXO-4-HYDROXY-4-CARBOXY-5-UREIDOIMIDAZOLINE DECARBOXYLASE-RELATED"/>
    <property type="match status" value="1"/>
</dbReference>
<comment type="catalytic activity">
    <reaction evidence="1">
        <text>5-hydroxy-2-oxo-4-ureido-2,5-dihydro-1H-imidazole-5-carboxylate + H(+) = (S)-allantoin + CO2</text>
        <dbReference type="Rhea" id="RHEA:26301"/>
        <dbReference type="ChEBI" id="CHEBI:15378"/>
        <dbReference type="ChEBI" id="CHEBI:15678"/>
        <dbReference type="ChEBI" id="CHEBI:16526"/>
        <dbReference type="ChEBI" id="CHEBI:58639"/>
        <dbReference type="EC" id="4.1.1.97"/>
    </reaction>
</comment>
<reference evidence="8 9" key="1">
    <citation type="submission" date="2018-11" db="EMBL/GenBank/DDBJ databases">
        <title>Draft genome sequence of Ferruginibacter sp. BO-59.</title>
        <authorList>
            <person name="Im W.T."/>
        </authorList>
    </citation>
    <scope>NUCLEOTIDE SEQUENCE [LARGE SCALE GENOMIC DNA]</scope>
    <source>
        <strain evidence="8 9">BO-59</strain>
    </source>
</reference>
<evidence type="ECO:0000256" key="3">
    <source>
        <dbReference type="ARBA" id="ARBA00012257"/>
    </source>
</evidence>
<evidence type="ECO:0000256" key="5">
    <source>
        <dbReference type="ARBA" id="ARBA00022793"/>
    </source>
</evidence>
<name>A0A3M9NJS5_9BACT</name>
<feature type="domain" description="Oxo-4-hydroxy-4-carboxy-5-ureidoimidazoline decarboxylase" evidence="7">
    <location>
        <begin position="12"/>
        <end position="163"/>
    </location>
</feature>
<dbReference type="NCBIfam" id="NF010372">
    <property type="entry name" value="PRK13798.1"/>
    <property type="match status" value="1"/>
</dbReference>
<sequence length="167" mass="19427">MTIADFDHLDVAGRRRLLKQCCNSDVWVKKMLAIFPIQNLVDLLEYAEEEWYECNPAEWLEAFQSHIRIGDIGSIENNITINADWVKNEQAVFFKASPDILRDLEKKNNEYEEVFGYNFVVYTKGKSIENILSELSERIKNDPHDELIIAAGEQNKITQSRLQLLFS</sequence>
<comment type="pathway">
    <text evidence="2">Purine metabolism; urate degradation; (S)-allantoin from urate: step 3/3.</text>
</comment>
<evidence type="ECO:0000256" key="4">
    <source>
        <dbReference type="ARBA" id="ARBA00022631"/>
    </source>
</evidence>
<dbReference type="AlphaFoldDB" id="A0A3M9NJS5"/>
<dbReference type="Pfam" id="PF09349">
    <property type="entry name" value="OHCU_decarbox"/>
    <property type="match status" value="1"/>
</dbReference>
<organism evidence="8 9">
    <name type="scientific">Hanamia caeni</name>
    <dbReference type="NCBI Taxonomy" id="2294116"/>
    <lineage>
        <taxon>Bacteria</taxon>
        <taxon>Pseudomonadati</taxon>
        <taxon>Bacteroidota</taxon>
        <taxon>Chitinophagia</taxon>
        <taxon>Chitinophagales</taxon>
        <taxon>Chitinophagaceae</taxon>
        <taxon>Hanamia</taxon>
    </lineage>
</organism>
<evidence type="ECO:0000313" key="9">
    <source>
        <dbReference type="Proteomes" id="UP000267223"/>
    </source>
</evidence>
<dbReference type="SUPFAM" id="SSF158694">
    <property type="entry name" value="UraD-Like"/>
    <property type="match status" value="1"/>
</dbReference>
<dbReference type="PANTHER" id="PTHR43466:SF1">
    <property type="entry name" value="2-OXO-4-HYDROXY-4-CARBOXY-5-UREIDOIMIDAZOLINE DECARBOXYLASE-RELATED"/>
    <property type="match status" value="1"/>
</dbReference>
<dbReference type="InterPro" id="IPR018020">
    <property type="entry name" value="OHCU_decarboxylase"/>
</dbReference>
<evidence type="ECO:0000256" key="1">
    <source>
        <dbReference type="ARBA" id="ARBA00001163"/>
    </source>
</evidence>
<evidence type="ECO:0000313" key="8">
    <source>
        <dbReference type="EMBL" id="RNI37961.1"/>
    </source>
</evidence>
<proteinExistence type="predicted"/>
<gene>
    <name evidence="8" type="ORF">EFY79_06930</name>
</gene>
<dbReference type="Proteomes" id="UP000267223">
    <property type="component" value="Unassembled WGS sequence"/>
</dbReference>
<dbReference type="InterPro" id="IPR036778">
    <property type="entry name" value="OHCU_decarboxylase_sf"/>
</dbReference>
<accession>A0A3M9NJS5</accession>
<evidence type="ECO:0000256" key="2">
    <source>
        <dbReference type="ARBA" id="ARBA00004754"/>
    </source>
</evidence>
<keyword evidence="9" id="KW-1185">Reference proteome</keyword>
<dbReference type="GO" id="GO:0006144">
    <property type="term" value="P:purine nucleobase metabolic process"/>
    <property type="evidence" value="ECO:0007669"/>
    <property type="project" value="UniProtKB-KW"/>
</dbReference>
<keyword evidence="5" id="KW-0210">Decarboxylase</keyword>
<evidence type="ECO:0000259" key="7">
    <source>
        <dbReference type="Pfam" id="PF09349"/>
    </source>
</evidence>
<evidence type="ECO:0000256" key="6">
    <source>
        <dbReference type="ARBA" id="ARBA00023239"/>
    </source>
</evidence>
<keyword evidence="4" id="KW-0659">Purine metabolism</keyword>
<dbReference type="EMBL" id="RJJR01000004">
    <property type="protein sequence ID" value="RNI37961.1"/>
    <property type="molecule type" value="Genomic_DNA"/>
</dbReference>
<dbReference type="OrthoDB" id="9800909at2"/>